<dbReference type="Proteomes" id="UP001144673">
    <property type="component" value="Chromosome 3"/>
</dbReference>
<dbReference type="InterPro" id="IPR051609">
    <property type="entry name" value="NmrA/Isoflavone_reductase-like"/>
</dbReference>
<evidence type="ECO:0000313" key="5">
    <source>
        <dbReference type="Proteomes" id="UP001144673"/>
    </source>
</evidence>
<evidence type="ECO:0000259" key="3">
    <source>
        <dbReference type="Pfam" id="PF05368"/>
    </source>
</evidence>
<reference evidence="4" key="1">
    <citation type="journal article" date="2023" name="Access Microbiol">
        <title>De-novo genome assembly for Akanthomyces muscarius, a biocontrol agent of insect agricultural pests.</title>
        <authorList>
            <person name="Erdos Z."/>
            <person name="Studholme D.J."/>
            <person name="Raymond B."/>
            <person name="Sharma M."/>
        </authorList>
    </citation>
    <scope>NUCLEOTIDE SEQUENCE</scope>
    <source>
        <strain evidence="4">Ve6</strain>
    </source>
</reference>
<dbReference type="GeneID" id="80889382"/>
<proteinExistence type="predicted"/>
<dbReference type="AlphaFoldDB" id="A0A9W8UIC7"/>
<name>A0A9W8UIC7_AKAMU</name>
<dbReference type="Gene3D" id="3.40.50.720">
    <property type="entry name" value="NAD(P)-binding Rossmann-like Domain"/>
    <property type="match status" value="1"/>
</dbReference>
<gene>
    <name evidence="4" type="ORF">LMH87_002223</name>
</gene>
<dbReference type="Pfam" id="PF05368">
    <property type="entry name" value="NmrA"/>
    <property type="match status" value="1"/>
</dbReference>
<keyword evidence="5" id="KW-1185">Reference proteome</keyword>
<sequence>MVPEHNGYSYAKDQPMGFKNRIQHVAIVGATGNLGKFVTSELLKTAGHKITALTRLGSKSKLPEGIKQVPVDYDDEDSLVDVLQGQQFLIIILAVNTPPGVHSRIVKAAGKAKVPYIMPNSYGGDIVKGAPKDDFLPVYSKKDLQEIEDTGSSWIVMVCNLWYEYSLAMGPTWFGFDFAQRKLTLYDDGNTKFNVTTWEQCGRAIAGLVCLKVFPKNESDADPTVSGFCNKPLYISSFLISQNGMFKSWKRATGDKDEDWSVGQEDSKERFNRGIAMMKNQDPRTVRIGVGMASFVRMFFPGGDDNCESKHQLHNDSLGLPKGLLDERTTFAKKLVDEGYAAKLFRRAAEGINHE</sequence>
<dbReference type="InterPro" id="IPR008030">
    <property type="entry name" value="NmrA-like"/>
</dbReference>
<dbReference type="KEGG" id="amus:LMH87_002223"/>
<evidence type="ECO:0000256" key="2">
    <source>
        <dbReference type="ARBA" id="ARBA00023002"/>
    </source>
</evidence>
<dbReference type="CDD" id="cd05259">
    <property type="entry name" value="PCBER_SDR_a"/>
    <property type="match status" value="1"/>
</dbReference>
<dbReference type="Gene3D" id="3.90.25.10">
    <property type="entry name" value="UDP-galactose 4-epimerase, domain 1"/>
    <property type="match status" value="1"/>
</dbReference>
<accession>A0A9W8UIC7</accession>
<dbReference type="RefSeq" id="XP_056050656.1">
    <property type="nucleotide sequence ID" value="XM_056193641.1"/>
</dbReference>
<dbReference type="SUPFAM" id="SSF51735">
    <property type="entry name" value="NAD(P)-binding Rossmann-fold domains"/>
    <property type="match status" value="1"/>
</dbReference>
<dbReference type="InterPro" id="IPR045312">
    <property type="entry name" value="PCBER-like"/>
</dbReference>
<dbReference type="InterPro" id="IPR036291">
    <property type="entry name" value="NAD(P)-bd_dom_sf"/>
</dbReference>
<dbReference type="PANTHER" id="PTHR47706">
    <property type="entry name" value="NMRA-LIKE FAMILY PROTEIN"/>
    <property type="match status" value="1"/>
</dbReference>
<dbReference type="PANTHER" id="PTHR47706:SF7">
    <property type="entry name" value="CIPA-LIKE, PUTATIVE (AFU_ORTHOLOGUE AFUA_1G01630)-RELATED"/>
    <property type="match status" value="1"/>
</dbReference>
<dbReference type="EMBL" id="JAJHUN010000010">
    <property type="protein sequence ID" value="KAJ4147715.1"/>
    <property type="molecule type" value="Genomic_DNA"/>
</dbReference>
<dbReference type="GO" id="GO:0016491">
    <property type="term" value="F:oxidoreductase activity"/>
    <property type="evidence" value="ECO:0007669"/>
    <property type="project" value="UniProtKB-KW"/>
</dbReference>
<feature type="domain" description="NmrA-like" evidence="3">
    <location>
        <begin position="23"/>
        <end position="143"/>
    </location>
</feature>
<evidence type="ECO:0000256" key="1">
    <source>
        <dbReference type="ARBA" id="ARBA00022857"/>
    </source>
</evidence>
<comment type="caution">
    <text evidence="4">The sequence shown here is derived from an EMBL/GenBank/DDBJ whole genome shotgun (WGS) entry which is preliminary data.</text>
</comment>
<keyword evidence="2" id="KW-0560">Oxidoreductase</keyword>
<evidence type="ECO:0000313" key="4">
    <source>
        <dbReference type="EMBL" id="KAJ4147715.1"/>
    </source>
</evidence>
<keyword evidence="1" id="KW-0521">NADP</keyword>
<organism evidence="4 5">
    <name type="scientific">Akanthomyces muscarius</name>
    <name type="common">Entomopathogenic fungus</name>
    <name type="synonym">Lecanicillium muscarium</name>
    <dbReference type="NCBI Taxonomy" id="2231603"/>
    <lineage>
        <taxon>Eukaryota</taxon>
        <taxon>Fungi</taxon>
        <taxon>Dikarya</taxon>
        <taxon>Ascomycota</taxon>
        <taxon>Pezizomycotina</taxon>
        <taxon>Sordariomycetes</taxon>
        <taxon>Hypocreomycetidae</taxon>
        <taxon>Hypocreales</taxon>
        <taxon>Cordycipitaceae</taxon>
        <taxon>Akanthomyces</taxon>
    </lineage>
</organism>
<protein>
    <recommendedName>
        <fullName evidence="3">NmrA-like domain-containing protein</fullName>
    </recommendedName>
</protein>